<dbReference type="SUPFAM" id="SSF46689">
    <property type="entry name" value="Homeodomain-like"/>
    <property type="match status" value="2"/>
</dbReference>
<dbReference type="InterPro" id="IPR014710">
    <property type="entry name" value="RmlC-like_jellyroll"/>
</dbReference>
<dbReference type="InterPro" id="IPR009057">
    <property type="entry name" value="Homeodomain-like_sf"/>
</dbReference>
<evidence type="ECO:0000313" key="7">
    <source>
        <dbReference type="Proteomes" id="UP000670947"/>
    </source>
</evidence>
<dbReference type="InterPro" id="IPR050204">
    <property type="entry name" value="AraC_XylS_family_regulators"/>
</dbReference>
<feature type="domain" description="HTH araC/xylS-type" evidence="5">
    <location>
        <begin position="158"/>
        <end position="256"/>
    </location>
</feature>
<dbReference type="PRINTS" id="PR00032">
    <property type="entry name" value="HTHARAC"/>
</dbReference>
<accession>A0ABS3W3G6</accession>
<dbReference type="Pfam" id="PF12833">
    <property type="entry name" value="HTH_18"/>
    <property type="match status" value="1"/>
</dbReference>
<organism evidence="6 7">
    <name type="scientific">Paenibacillus artemisiicola</name>
    <dbReference type="NCBI Taxonomy" id="1172618"/>
    <lineage>
        <taxon>Bacteria</taxon>
        <taxon>Bacillati</taxon>
        <taxon>Bacillota</taxon>
        <taxon>Bacilli</taxon>
        <taxon>Bacillales</taxon>
        <taxon>Paenibacillaceae</taxon>
        <taxon>Paenibacillus</taxon>
    </lineage>
</organism>
<dbReference type="InterPro" id="IPR003313">
    <property type="entry name" value="AraC-bd"/>
</dbReference>
<keyword evidence="3" id="KW-0010">Activator</keyword>
<evidence type="ECO:0000313" key="6">
    <source>
        <dbReference type="EMBL" id="MBO7742845.1"/>
    </source>
</evidence>
<protein>
    <submittedName>
        <fullName evidence="6">Helix-turn-helix domain-containing protein</fullName>
    </submittedName>
</protein>
<dbReference type="InterPro" id="IPR020449">
    <property type="entry name" value="Tscrpt_reg_AraC-type_HTH"/>
</dbReference>
<evidence type="ECO:0000256" key="3">
    <source>
        <dbReference type="ARBA" id="ARBA00023159"/>
    </source>
</evidence>
<keyword evidence="7" id="KW-1185">Reference proteome</keyword>
<comment type="caution">
    <text evidence="6">The sequence shown here is derived from an EMBL/GenBank/DDBJ whole genome shotgun (WGS) entry which is preliminary data.</text>
</comment>
<dbReference type="PROSITE" id="PS01124">
    <property type="entry name" value="HTH_ARAC_FAMILY_2"/>
    <property type="match status" value="1"/>
</dbReference>
<sequence length="266" mass="30095">MIDYLCGASLGKARCEPGWAWSPGQPMPDYDVWYALEGKGRMTINGERFPIGKGSCFLLRPGDRVRATQDEDHRLTVIFVHFAIEGSPEPELPGRHVQFEDGSLVEPCLQRILDLRLRGEPRQDEEFGLLIRLVLLHMARREEAMREPLSAMHRQLVHKVIDELADRAGRAVSAGQLAAAVGVSPRHLSQLFKQHTGHSLKAYMTRFRLERARFLLSETSMNITEVAAALGYSDIYHFSKAFKQHYGAPPSRYRFKGRPAASHYGE</sequence>
<dbReference type="Pfam" id="PF02311">
    <property type="entry name" value="AraC_binding"/>
    <property type="match status" value="1"/>
</dbReference>
<keyword evidence="2" id="KW-0238">DNA-binding</keyword>
<gene>
    <name evidence="6" type="ORF">I8J29_01465</name>
</gene>
<name>A0ABS3W3G6_9BACL</name>
<evidence type="ECO:0000256" key="1">
    <source>
        <dbReference type="ARBA" id="ARBA00023015"/>
    </source>
</evidence>
<reference evidence="6 7" key="1">
    <citation type="submission" date="2021-03" db="EMBL/GenBank/DDBJ databases">
        <title>Paenibacillus artemisicola MWE-103 whole genome sequence.</title>
        <authorList>
            <person name="Ham Y.J."/>
        </authorList>
    </citation>
    <scope>NUCLEOTIDE SEQUENCE [LARGE SCALE GENOMIC DNA]</scope>
    <source>
        <strain evidence="6 7">MWE-103</strain>
    </source>
</reference>
<evidence type="ECO:0000256" key="4">
    <source>
        <dbReference type="ARBA" id="ARBA00023163"/>
    </source>
</evidence>
<dbReference type="PROSITE" id="PS00041">
    <property type="entry name" value="HTH_ARAC_FAMILY_1"/>
    <property type="match status" value="1"/>
</dbReference>
<dbReference type="SUPFAM" id="SSF51215">
    <property type="entry name" value="Regulatory protein AraC"/>
    <property type="match status" value="1"/>
</dbReference>
<dbReference type="EMBL" id="JAGGDJ010000001">
    <property type="protein sequence ID" value="MBO7742845.1"/>
    <property type="molecule type" value="Genomic_DNA"/>
</dbReference>
<dbReference type="SMART" id="SM00342">
    <property type="entry name" value="HTH_ARAC"/>
    <property type="match status" value="1"/>
</dbReference>
<dbReference type="Gene3D" id="1.10.10.60">
    <property type="entry name" value="Homeodomain-like"/>
    <property type="match status" value="2"/>
</dbReference>
<dbReference type="InterPro" id="IPR037923">
    <property type="entry name" value="HTH-like"/>
</dbReference>
<dbReference type="InterPro" id="IPR018060">
    <property type="entry name" value="HTH_AraC"/>
</dbReference>
<proteinExistence type="predicted"/>
<keyword evidence="4" id="KW-0804">Transcription</keyword>
<evidence type="ECO:0000256" key="2">
    <source>
        <dbReference type="ARBA" id="ARBA00023125"/>
    </source>
</evidence>
<dbReference type="Gene3D" id="2.60.120.10">
    <property type="entry name" value="Jelly Rolls"/>
    <property type="match status" value="1"/>
</dbReference>
<dbReference type="InterPro" id="IPR018062">
    <property type="entry name" value="HTH_AraC-typ_CS"/>
</dbReference>
<evidence type="ECO:0000259" key="5">
    <source>
        <dbReference type="PROSITE" id="PS01124"/>
    </source>
</evidence>
<dbReference type="Proteomes" id="UP000670947">
    <property type="component" value="Unassembled WGS sequence"/>
</dbReference>
<dbReference type="RefSeq" id="WP_208845810.1">
    <property type="nucleotide sequence ID" value="NZ_JAGGDJ010000001.1"/>
</dbReference>
<keyword evidence="1" id="KW-0805">Transcription regulation</keyword>
<dbReference type="PANTHER" id="PTHR46796">
    <property type="entry name" value="HTH-TYPE TRANSCRIPTIONAL ACTIVATOR RHAS-RELATED"/>
    <property type="match status" value="1"/>
</dbReference>